<evidence type="ECO:0000313" key="4">
    <source>
        <dbReference type="EMBL" id="WJW67754.1"/>
    </source>
</evidence>
<name>A0A8T7LZX2_9CHLR</name>
<reference evidence="3 5" key="1">
    <citation type="submission" date="2020-06" db="EMBL/GenBank/DDBJ databases">
        <title>Anoxygenic phototrophic Chloroflexota member uses a Type I reaction center.</title>
        <authorList>
            <person name="Tsuji J.M."/>
            <person name="Shaw N.A."/>
            <person name="Nagashima S."/>
            <person name="Venkiteswaran J."/>
            <person name="Schiff S.L."/>
            <person name="Hanada S."/>
            <person name="Tank M."/>
            <person name="Neufeld J.D."/>
        </authorList>
    </citation>
    <scope>NUCLEOTIDE SEQUENCE [LARGE SCALE GENOMIC DNA]</scope>
    <source>
        <strain evidence="3">L227-S17</strain>
    </source>
</reference>
<dbReference type="SUPFAM" id="SSF51445">
    <property type="entry name" value="(Trans)glycosidases"/>
    <property type="match status" value="1"/>
</dbReference>
<dbReference type="RefSeq" id="WP_341469646.1">
    <property type="nucleotide sequence ID" value="NZ_CP128399.1"/>
</dbReference>
<dbReference type="InterPro" id="IPR013780">
    <property type="entry name" value="Glyco_hydro_b"/>
</dbReference>
<keyword evidence="1" id="KW-0732">Signal</keyword>
<protein>
    <submittedName>
        <fullName evidence="4">Glycoside hydrolase family 44 protein</fullName>
    </submittedName>
</protein>
<dbReference type="PROSITE" id="PS51257">
    <property type="entry name" value="PROKAR_LIPOPROTEIN"/>
    <property type="match status" value="1"/>
</dbReference>
<proteinExistence type="predicted"/>
<evidence type="ECO:0000313" key="3">
    <source>
        <dbReference type="EMBL" id="NWJ45892.1"/>
    </source>
</evidence>
<accession>A0A8T7LZX2</accession>
<dbReference type="Gene3D" id="2.60.40.1180">
    <property type="entry name" value="Golgi alpha-mannosidase II"/>
    <property type="match status" value="1"/>
</dbReference>
<evidence type="ECO:0000256" key="1">
    <source>
        <dbReference type="SAM" id="SignalP"/>
    </source>
</evidence>
<evidence type="ECO:0000313" key="5">
    <source>
        <dbReference type="Proteomes" id="UP000521676"/>
    </source>
</evidence>
<dbReference type="EMBL" id="CP128399">
    <property type="protein sequence ID" value="WJW67754.1"/>
    <property type="molecule type" value="Genomic_DNA"/>
</dbReference>
<reference evidence="4" key="2">
    <citation type="journal article" date="2024" name="Nature">
        <title>Anoxygenic phototroph of the Chloroflexota uses a type I reaction centre.</title>
        <authorList>
            <person name="Tsuji J.M."/>
            <person name="Shaw N.A."/>
            <person name="Nagashima S."/>
            <person name="Venkiteswaran J.J."/>
            <person name="Schiff S.L."/>
            <person name="Watanabe T."/>
            <person name="Fukui M."/>
            <person name="Hanada S."/>
            <person name="Tank M."/>
            <person name="Neufeld J.D."/>
        </authorList>
    </citation>
    <scope>NUCLEOTIDE SEQUENCE</scope>
    <source>
        <strain evidence="4">L227-S17</strain>
    </source>
</reference>
<evidence type="ECO:0000313" key="6">
    <source>
        <dbReference type="Proteomes" id="UP001431572"/>
    </source>
</evidence>
<feature type="signal peptide" evidence="1">
    <location>
        <begin position="1"/>
        <end position="33"/>
    </location>
</feature>
<dbReference type="Gene3D" id="3.20.20.80">
    <property type="entry name" value="Glycosidases"/>
    <property type="match status" value="1"/>
</dbReference>
<dbReference type="Proteomes" id="UP000521676">
    <property type="component" value="Unassembled WGS sequence"/>
</dbReference>
<keyword evidence="4" id="KW-0378">Hydrolase</keyword>
<evidence type="ECO:0000259" key="2">
    <source>
        <dbReference type="Pfam" id="PF12891"/>
    </source>
</evidence>
<sequence>MKRKTLRKNIARPKYLLPLAVCSIILSSMLLGACTDNSVPSLPPGTRGPIIFESTPTETASTTAAATTTVNRGITIDIDQTKVLHQISPYIYGIAGTDQSTEYLQQLRPTLFRWGGNPSTRYNWVLGNAWNTGRDGGFHNTSYNNPADPNTVRNVLEESLQVTKDLNAPMLVTIPTIGWVAKNSDPQFFSWQVPDLGAVPDKPGSQAIIGYDPTANRQRTSVISKATKGAPFVFQPNPDSPVIYQDELIARLVKKFGRADQGGVKFYAMDNEPELWSTTHTDVHPTRVGYDEILNQFLEYSSAVKAVDPTAQIAGPTTSGWTYYFNSELDRGNDNFRTAADRKAHNDMAFLPWFLSKVREYDEKVGYRTLDILDIHYYPQASGVFAGDTGTNANDLRLNAVRSLYDPNYVDESWIAQRIRLIPLMYEWINQYYPGTKLAINEWNFGADHTLNGGLAIANALGIFGRYNLYMASYWQSPESNGAGFQAFKMYTNFDGNGTRFGDQALDAKSSSPLYIASYAALNNTTGHMQIMLINNKPGRNVTVTVQLAKAIAEQDADVYELSANTNDRLVKQTPLKITGDNFPVSVPGYSAILIDLKP</sequence>
<keyword evidence="6" id="KW-1185">Reference proteome</keyword>
<dbReference type="InterPro" id="IPR017853">
    <property type="entry name" value="GH"/>
</dbReference>
<organism evidence="3 5">
    <name type="scientific">Candidatus Chlorohelix allophototropha</name>
    <dbReference type="NCBI Taxonomy" id="3003348"/>
    <lineage>
        <taxon>Bacteria</taxon>
        <taxon>Bacillati</taxon>
        <taxon>Chloroflexota</taxon>
        <taxon>Chloroflexia</taxon>
        <taxon>Candidatus Chloroheliales</taxon>
        <taxon>Candidatus Chloroheliaceae</taxon>
        <taxon>Candidatus Chlorohelix</taxon>
    </lineage>
</organism>
<feature type="chain" id="PRO_5035781513" evidence="1">
    <location>
        <begin position="34"/>
        <end position="599"/>
    </location>
</feature>
<feature type="domain" description="Glycoside hydrolase family 44 catalytic" evidence="2">
    <location>
        <begin position="129"/>
        <end position="381"/>
    </location>
</feature>
<dbReference type="Pfam" id="PF12891">
    <property type="entry name" value="Glyco_hydro_44"/>
    <property type="match status" value="1"/>
</dbReference>
<dbReference type="AlphaFoldDB" id="A0A8T7LZX2"/>
<dbReference type="EMBL" id="JACATZ010000001">
    <property type="protein sequence ID" value="NWJ45892.1"/>
    <property type="molecule type" value="Genomic_DNA"/>
</dbReference>
<dbReference type="Proteomes" id="UP001431572">
    <property type="component" value="Chromosome 1"/>
</dbReference>
<dbReference type="GO" id="GO:0016787">
    <property type="term" value="F:hydrolase activity"/>
    <property type="evidence" value="ECO:0007669"/>
    <property type="project" value="UniProtKB-KW"/>
</dbReference>
<gene>
    <name evidence="3" type="ORF">HXX08_08440</name>
    <name evidence="4" type="ORF">OZ401_001032</name>
</gene>
<dbReference type="InterPro" id="IPR024745">
    <property type="entry name" value="GH44_cat"/>
</dbReference>